<dbReference type="Proteomes" id="UP000076842">
    <property type="component" value="Unassembled WGS sequence"/>
</dbReference>
<name>A0A165EZ96_9BASI</name>
<reference evidence="3 4" key="1">
    <citation type="journal article" date="2016" name="Mol. Biol. Evol.">
        <title>Comparative Genomics of Early-Diverging Mushroom-Forming Fungi Provides Insights into the Origins of Lignocellulose Decay Capabilities.</title>
        <authorList>
            <person name="Nagy L.G."/>
            <person name="Riley R."/>
            <person name="Tritt A."/>
            <person name="Adam C."/>
            <person name="Daum C."/>
            <person name="Floudas D."/>
            <person name="Sun H."/>
            <person name="Yadav J.S."/>
            <person name="Pangilinan J."/>
            <person name="Larsson K.H."/>
            <person name="Matsuura K."/>
            <person name="Barry K."/>
            <person name="Labutti K."/>
            <person name="Kuo R."/>
            <person name="Ohm R.A."/>
            <person name="Bhattacharya S.S."/>
            <person name="Shirouzu T."/>
            <person name="Yoshinaga Y."/>
            <person name="Martin F.M."/>
            <person name="Grigoriev I.V."/>
            <person name="Hibbett D.S."/>
        </authorList>
    </citation>
    <scope>NUCLEOTIDE SEQUENCE [LARGE SCALE GENOMIC DNA]</scope>
    <source>
        <strain evidence="3 4">HHB12733</strain>
    </source>
</reference>
<evidence type="ECO:0000313" key="3">
    <source>
        <dbReference type="EMBL" id="KZT55857.1"/>
    </source>
</evidence>
<gene>
    <name evidence="3" type="ORF">CALCODRAFT_509814</name>
</gene>
<feature type="region of interest" description="Disordered" evidence="1">
    <location>
        <begin position="140"/>
        <end position="161"/>
    </location>
</feature>
<feature type="region of interest" description="Disordered" evidence="1">
    <location>
        <begin position="1057"/>
        <end position="1115"/>
    </location>
</feature>
<feature type="compositionally biased region" description="Pro residues" evidence="1">
    <location>
        <begin position="149"/>
        <end position="158"/>
    </location>
</feature>
<protein>
    <recommendedName>
        <fullName evidence="2">DUF6532 domain-containing protein</fullName>
    </recommendedName>
</protein>
<keyword evidence="4" id="KW-1185">Reference proteome</keyword>
<dbReference type="EMBL" id="KV423987">
    <property type="protein sequence ID" value="KZT55857.1"/>
    <property type="molecule type" value="Genomic_DNA"/>
</dbReference>
<dbReference type="InParanoid" id="A0A165EZ96"/>
<feature type="compositionally biased region" description="Polar residues" evidence="1">
    <location>
        <begin position="1064"/>
        <end position="1075"/>
    </location>
</feature>
<feature type="region of interest" description="Disordered" evidence="1">
    <location>
        <begin position="728"/>
        <end position="747"/>
    </location>
</feature>
<feature type="compositionally biased region" description="Basic residues" evidence="1">
    <location>
        <begin position="1106"/>
        <end position="1115"/>
    </location>
</feature>
<organism evidence="3 4">
    <name type="scientific">Calocera cornea HHB12733</name>
    <dbReference type="NCBI Taxonomy" id="1353952"/>
    <lineage>
        <taxon>Eukaryota</taxon>
        <taxon>Fungi</taxon>
        <taxon>Dikarya</taxon>
        <taxon>Basidiomycota</taxon>
        <taxon>Agaricomycotina</taxon>
        <taxon>Dacrymycetes</taxon>
        <taxon>Dacrymycetales</taxon>
        <taxon>Dacrymycetaceae</taxon>
        <taxon>Calocera</taxon>
    </lineage>
</organism>
<sequence length="1115" mass="123185">MAPLAVSGSTNHMSPPGLVSSGTEKLNLAESSCEGLISPQTSTPSTLLSSHVSTEQQLSISSVYAQESRLSPDSSTATSRPSPQALSMINIAGLLTPITPARAETSQTSRSAPHLCIPLHETDVKPKTVYEEGDCYEVSSSQGYEKSPTPSPPMPVHVPPTEEELQPRISGLPLIIQQRFRHLLLLLRVEFLSTFAFPVSIVVEHILEDFRQKVNKAPQYPPDSPQLDFQEYPELKQMALLAGAVMRRDLLKVAEAVIPKYWPEVFSLVDEEKSLSRTPLQRRSDRTIFVNAISNLLSNSNFLYYGYDPLYPDIPAAGCAFQSTILVDVLSTFAFKPKGAYSMAAKQPDKFSPISIAALSLAAIQIHQVLLNWATGAYSPHTYPTVIRDLGLYKSYYIMLKSLAATDKPKYDALIQKMTAECYPPTNAKLLFAASAAQRWRPQHALKLVIVPKPYADRETCEKGQVAAAYGVEEEWRGTIHHRTMKTTWALLEACLARLQLQWVHVPQQAGPAVGPFRISRIITIRKLSVGKAPPGAILPSASYSTRDMRITSEALLGREWPNLGARFGLLPKRSYWNAIVFRYRKVRQRLQLKSSAFYQEGSFYVRTMISRLTAIRVWFKNRDSEGVAFHDRCELTQMQIHCSLDQWSTGTKASALTHQFSADAWSKTYFKHLENIETFAAAFPAKYKKIMKHMFVDALVASGVQQVTTEEEPNYVDAFIARLRNDSPDHTQPISDESARGWGNPAHWDDNSQGELGSMNINQVVEDPSVQDIRQNGRIFDNAQRGRLTSNAVEQTKDMERKMLSTSLYKSSAPNATSSREGMDPIATTDKHQWRHMRLPSLRISAIGSPSSADTPPFSQELLTRSVSDSDPILTPVSIPLCTQDVPNAPIASLDPPTFEVPNSDITLDKEVGRVHIDTVTTGGQQPLKLFFGGTTSEDGDILRYQGLMTPCGSPVVSKVLATPSSVHDSNVLDTALETPKDRTVQQPNTADEDRTCAFNIHPLGSSTPATLQVAFVATGLPTSESDETTSLPIEETFPDLAISTPQSMGRVLRSVAEESGSAGPSQQCSNTAGDPNLPILRSTRSNRIVRPPRRFAQSPERTINRRKAGSRKQ</sequence>
<dbReference type="InterPro" id="IPR045341">
    <property type="entry name" value="DUF6532"/>
</dbReference>
<accession>A0A165EZ96</accession>
<dbReference type="OrthoDB" id="3268553at2759"/>
<evidence type="ECO:0000256" key="1">
    <source>
        <dbReference type="SAM" id="MobiDB-lite"/>
    </source>
</evidence>
<evidence type="ECO:0000313" key="4">
    <source>
        <dbReference type="Proteomes" id="UP000076842"/>
    </source>
</evidence>
<evidence type="ECO:0000259" key="2">
    <source>
        <dbReference type="Pfam" id="PF20149"/>
    </source>
</evidence>
<feature type="region of interest" description="Disordered" evidence="1">
    <location>
        <begin position="1"/>
        <end position="25"/>
    </location>
</feature>
<feature type="domain" description="DUF6532" evidence="2">
    <location>
        <begin position="616"/>
        <end position="680"/>
    </location>
</feature>
<feature type="region of interest" description="Disordered" evidence="1">
    <location>
        <begin position="809"/>
        <end position="834"/>
    </location>
</feature>
<feature type="compositionally biased region" description="Polar residues" evidence="1">
    <location>
        <begin position="809"/>
        <end position="821"/>
    </location>
</feature>
<proteinExistence type="predicted"/>
<feature type="domain" description="DUF6532" evidence="2">
    <location>
        <begin position="220"/>
        <end position="382"/>
    </location>
</feature>
<dbReference type="Pfam" id="PF20149">
    <property type="entry name" value="DUF6532"/>
    <property type="match status" value="2"/>
</dbReference>
<dbReference type="AlphaFoldDB" id="A0A165EZ96"/>